<dbReference type="SUPFAM" id="SSF49503">
    <property type="entry name" value="Cupredoxins"/>
    <property type="match status" value="2"/>
</dbReference>
<accession>A0A4D6KK73</accession>
<dbReference type="RefSeq" id="WP_049940798.1">
    <property type="nucleotide sequence ID" value="NZ_CP039375.1"/>
</dbReference>
<evidence type="ECO:0000259" key="5">
    <source>
        <dbReference type="Pfam" id="PF07731"/>
    </source>
</evidence>
<dbReference type="InterPro" id="IPR006311">
    <property type="entry name" value="TAT_signal"/>
</dbReference>
<name>A0A4D6KK73_9EURY</name>
<organism evidence="7 8">
    <name type="scientific">Halomicrobium mukohataei</name>
    <dbReference type="NCBI Taxonomy" id="57705"/>
    <lineage>
        <taxon>Archaea</taxon>
        <taxon>Methanobacteriati</taxon>
        <taxon>Methanobacteriota</taxon>
        <taxon>Stenosarchaea group</taxon>
        <taxon>Halobacteria</taxon>
        <taxon>Halobacteriales</taxon>
        <taxon>Haloarculaceae</taxon>
        <taxon>Halomicrobium</taxon>
    </lineage>
</organism>
<evidence type="ECO:0000256" key="3">
    <source>
        <dbReference type="ARBA" id="ARBA00023008"/>
    </source>
</evidence>
<dbReference type="KEGG" id="halz:E5139_12950"/>
<keyword evidence="1" id="KW-0479">Metal-binding</keyword>
<dbReference type="Proteomes" id="UP000297053">
    <property type="component" value="Chromosome"/>
</dbReference>
<evidence type="ECO:0000259" key="6">
    <source>
        <dbReference type="Pfam" id="PF07732"/>
    </source>
</evidence>
<dbReference type="Pfam" id="PF07732">
    <property type="entry name" value="Cu-oxidase_3"/>
    <property type="match status" value="1"/>
</dbReference>
<dbReference type="PANTHER" id="PTHR11709:SF394">
    <property type="entry name" value="FI03373P-RELATED"/>
    <property type="match status" value="1"/>
</dbReference>
<dbReference type="CDD" id="cd11024">
    <property type="entry name" value="CuRO_1_2DMCO_NIR_like"/>
    <property type="match status" value="1"/>
</dbReference>
<dbReference type="CDD" id="cd04202">
    <property type="entry name" value="CuRO_D2_2dMcoN_like"/>
    <property type="match status" value="1"/>
</dbReference>
<evidence type="ECO:0000256" key="2">
    <source>
        <dbReference type="ARBA" id="ARBA00023002"/>
    </source>
</evidence>
<dbReference type="InterPro" id="IPR011707">
    <property type="entry name" value="Cu-oxidase-like_N"/>
</dbReference>
<dbReference type="InterPro" id="IPR045087">
    <property type="entry name" value="Cu-oxidase_fam"/>
</dbReference>
<reference evidence="7 8" key="1">
    <citation type="submission" date="2019-04" db="EMBL/GenBank/DDBJ databases">
        <title>Complete genome sequence of Arthrobacter sp. ZXY-2 associated with effective atrazine degradation and salt adaptation.</title>
        <authorList>
            <person name="Zhao X."/>
        </authorList>
    </citation>
    <scope>NUCLEOTIDE SEQUENCE [LARGE SCALE GENOMIC DNA]</scope>
    <source>
        <strain evidence="8">ZP60</strain>
    </source>
</reference>
<protein>
    <submittedName>
        <fullName evidence="7">Multicopper oxidase family protein</fullName>
    </submittedName>
</protein>
<evidence type="ECO:0000256" key="1">
    <source>
        <dbReference type="ARBA" id="ARBA00022723"/>
    </source>
</evidence>
<dbReference type="Pfam" id="PF07731">
    <property type="entry name" value="Cu-oxidase_2"/>
    <property type="match status" value="1"/>
</dbReference>
<evidence type="ECO:0000313" key="8">
    <source>
        <dbReference type="Proteomes" id="UP000297053"/>
    </source>
</evidence>
<dbReference type="InterPro" id="IPR008972">
    <property type="entry name" value="Cupredoxin"/>
</dbReference>
<dbReference type="PROSITE" id="PS51318">
    <property type="entry name" value="TAT"/>
    <property type="match status" value="1"/>
</dbReference>
<reference evidence="7 8" key="2">
    <citation type="submission" date="2019-04" db="EMBL/GenBank/DDBJ databases">
        <authorList>
            <person name="Yang S."/>
            <person name="Wei W."/>
        </authorList>
    </citation>
    <scope>NUCLEOTIDE SEQUENCE [LARGE SCALE GENOMIC DNA]</scope>
    <source>
        <strain evidence="8">ZP60</strain>
    </source>
</reference>
<dbReference type="AlphaFoldDB" id="A0A4D6KK73"/>
<feature type="domain" description="Plastocyanin-like" evidence="5">
    <location>
        <begin position="246"/>
        <end position="353"/>
    </location>
</feature>
<dbReference type="GO" id="GO:0016491">
    <property type="term" value="F:oxidoreductase activity"/>
    <property type="evidence" value="ECO:0007669"/>
    <property type="project" value="InterPro"/>
</dbReference>
<feature type="compositionally biased region" description="Low complexity" evidence="4">
    <location>
        <begin position="30"/>
        <end position="59"/>
    </location>
</feature>
<dbReference type="PANTHER" id="PTHR11709">
    <property type="entry name" value="MULTI-COPPER OXIDASE"/>
    <property type="match status" value="1"/>
</dbReference>
<feature type="region of interest" description="Disordered" evidence="4">
    <location>
        <begin position="30"/>
        <end position="70"/>
    </location>
</feature>
<evidence type="ECO:0000256" key="4">
    <source>
        <dbReference type="SAM" id="MobiDB-lite"/>
    </source>
</evidence>
<dbReference type="Gene3D" id="2.60.40.420">
    <property type="entry name" value="Cupredoxins - blue copper proteins"/>
    <property type="match status" value="2"/>
</dbReference>
<dbReference type="GeneID" id="42179864"/>
<dbReference type="EMBL" id="CP039375">
    <property type="protein sequence ID" value="QCD66511.1"/>
    <property type="molecule type" value="Genomic_DNA"/>
</dbReference>
<evidence type="ECO:0000313" key="7">
    <source>
        <dbReference type="EMBL" id="QCD66511.1"/>
    </source>
</evidence>
<feature type="domain" description="Plastocyanin-like" evidence="6">
    <location>
        <begin position="115"/>
        <end position="209"/>
    </location>
</feature>
<gene>
    <name evidence="7" type="ORF">E5139_12950</name>
</gene>
<proteinExistence type="predicted"/>
<keyword evidence="3" id="KW-0186">Copper</keyword>
<keyword evidence="2" id="KW-0560">Oxidoreductase</keyword>
<dbReference type="GO" id="GO:0005507">
    <property type="term" value="F:copper ion binding"/>
    <property type="evidence" value="ECO:0007669"/>
    <property type="project" value="InterPro"/>
</dbReference>
<sequence length="386" mass="42065">MTDPIGAPGTSMSRREFVAATGLSGSLALAGCQAPTSSSKVSTTSETATETSMASQSESLPTTSPPEIVNVDEQGGEVTISTVASKHMVHPEETMGGPVELPKVWAFQADDGEPSVPGPILRTTEGEDMEVTLDNTDANMPHTLHFHGVRKTWENDGVPTTTGITVNPGEKHTYEIPANVPGTHLYHCHYQTQRHIDMGMYGIFRVDPKGYEEADQELFMTLKDWDSTLNKQMAGMDATYSPRDRDPDVFTINGKSAPRTLHPEDGSPVIVSQGDTVRIHLTNNGYMSHPMHTHNHRFRVVEKDGSKVPEAAQYEQDIVNVAPAERKAIEFDADADPGIYLMHCHKVSHAMNGNTYPGGMVGGIVYEEAMDSDIFAELMDYAGYEG</sequence>
<dbReference type="InterPro" id="IPR011706">
    <property type="entry name" value="Cu-oxidase_C"/>
</dbReference>